<dbReference type="NCBIfam" id="TIGR00567">
    <property type="entry name" value="3mg"/>
    <property type="match status" value="1"/>
</dbReference>
<keyword evidence="8" id="KW-1185">Reference proteome</keyword>
<dbReference type="HAMAP" id="MF_00527">
    <property type="entry name" value="3MGH"/>
    <property type="match status" value="1"/>
</dbReference>
<dbReference type="EMBL" id="BJLQ01000009">
    <property type="protein sequence ID" value="GEA83910.1"/>
    <property type="molecule type" value="Genomic_DNA"/>
</dbReference>
<dbReference type="PANTHER" id="PTHR10429:SF0">
    <property type="entry name" value="DNA-3-METHYLADENINE GLYCOSYLASE"/>
    <property type="match status" value="1"/>
</dbReference>
<dbReference type="NCBIfam" id="NF002003">
    <property type="entry name" value="PRK00802.1-3"/>
    <property type="match status" value="1"/>
</dbReference>
<dbReference type="Gene3D" id="3.10.300.10">
    <property type="entry name" value="Methylpurine-DNA glycosylase (MPG)"/>
    <property type="match status" value="1"/>
</dbReference>
<reference evidence="7 8" key="1">
    <citation type="submission" date="2019-06" db="EMBL/GenBank/DDBJ databases">
        <title>Whole genome shotgun sequence of Cellulomonas gelida NBRC 3748.</title>
        <authorList>
            <person name="Hosoyama A."/>
            <person name="Uohara A."/>
            <person name="Ohji S."/>
            <person name="Ichikawa N."/>
        </authorList>
    </citation>
    <scope>NUCLEOTIDE SEQUENCE [LARGE SCALE GENOMIC DNA]</scope>
    <source>
        <strain evidence="7 8">NBRC 3748</strain>
    </source>
</reference>
<dbReference type="RefSeq" id="WP_255318480.1">
    <property type="nucleotide sequence ID" value="NZ_BJLQ01000009.1"/>
</dbReference>
<protein>
    <recommendedName>
        <fullName evidence="5">Putative 3-methyladenine DNA glycosylase</fullName>
        <ecNumber evidence="5">3.2.2.-</ecNumber>
    </recommendedName>
</protein>
<comment type="caution">
    <text evidence="7">The sequence shown here is derived from an EMBL/GenBank/DDBJ whole genome shotgun (WGS) entry which is preliminary data.</text>
</comment>
<dbReference type="AlphaFoldDB" id="A0A4Y3KLT3"/>
<gene>
    <name evidence="7" type="ORF">CGE01nite_11610</name>
</gene>
<evidence type="ECO:0000313" key="8">
    <source>
        <dbReference type="Proteomes" id="UP000320461"/>
    </source>
</evidence>
<dbReference type="CDD" id="cd00540">
    <property type="entry name" value="AAG"/>
    <property type="match status" value="1"/>
</dbReference>
<dbReference type="InterPro" id="IPR036995">
    <property type="entry name" value="MPG_sf"/>
</dbReference>
<dbReference type="InterPro" id="IPR011034">
    <property type="entry name" value="Formyl_transferase-like_C_sf"/>
</dbReference>
<dbReference type="GO" id="GO:0006284">
    <property type="term" value="P:base-excision repair"/>
    <property type="evidence" value="ECO:0007669"/>
    <property type="project" value="InterPro"/>
</dbReference>
<evidence type="ECO:0000256" key="6">
    <source>
        <dbReference type="SAM" id="MobiDB-lite"/>
    </source>
</evidence>
<feature type="region of interest" description="Disordered" evidence="6">
    <location>
        <begin position="1"/>
        <end position="62"/>
    </location>
</feature>
<evidence type="ECO:0000256" key="5">
    <source>
        <dbReference type="HAMAP-Rule" id="MF_00527"/>
    </source>
</evidence>
<feature type="compositionally biased region" description="Basic and acidic residues" evidence="6">
    <location>
        <begin position="47"/>
        <end position="62"/>
    </location>
</feature>
<evidence type="ECO:0000313" key="7">
    <source>
        <dbReference type="EMBL" id="GEA83910.1"/>
    </source>
</evidence>
<evidence type="ECO:0000256" key="1">
    <source>
        <dbReference type="ARBA" id="ARBA00009232"/>
    </source>
</evidence>
<keyword evidence="4 5" id="KW-0234">DNA repair</keyword>
<dbReference type="FunFam" id="3.10.300.10:FF:000001">
    <property type="entry name" value="Putative 3-methyladenine DNA glycosylase"/>
    <property type="match status" value="1"/>
</dbReference>
<feature type="compositionally biased region" description="Low complexity" evidence="6">
    <location>
        <begin position="7"/>
        <end position="27"/>
    </location>
</feature>
<dbReference type="Proteomes" id="UP000320461">
    <property type="component" value="Unassembled WGS sequence"/>
</dbReference>
<dbReference type="GO" id="GO:0003677">
    <property type="term" value="F:DNA binding"/>
    <property type="evidence" value="ECO:0007669"/>
    <property type="project" value="InterPro"/>
</dbReference>
<comment type="similarity">
    <text evidence="1 5">Belongs to the DNA glycosylase MPG family.</text>
</comment>
<name>A0A4Y3KLT3_9CELL</name>
<keyword evidence="2 5" id="KW-0227">DNA damage</keyword>
<organism evidence="7 8">
    <name type="scientific">Cellulomonas gelida</name>
    <dbReference type="NCBI Taxonomy" id="1712"/>
    <lineage>
        <taxon>Bacteria</taxon>
        <taxon>Bacillati</taxon>
        <taxon>Actinomycetota</taxon>
        <taxon>Actinomycetes</taxon>
        <taxon>Micrococcales</taxon>
        <taxon>Cellulomonadaceae</taxon>
        <taxon>Cellulomonas</taxon>
    </lineage>
</organism>
<evidence type="ECO:0000256" key="2">
    <source>
        <dbReference type="ARBA" id="ARBA00022763"/>
    </source>
</evidence>
<dbReference type="InterPro" id="IPR003180">
    <property type="entry name" value="MPG"/>
</dbReference>
<dbReference type="GO" id="GO:0003905">
    <property type="term" value="F:alkylbase DNA N-glycosylase activity"/>
    <property type="evidence" value="ECO:0007669"/>
    <property type="project" value="InterPro"/>
</dbReference>
<evidence type="ECO:0000256" key="4">
    <source>
        <dbReference type="ARBA" id="ARBA00023204"/>
    </source>
</evidence>
<proteinExistence type="inferred from homology"/>
<dbReference type="Pfam" id="PF02245">
    <property type="entry name" value="Pur_DNA_glyco"/>
    <property type="match status" value="1"/>
</dbReference>
<feature type="region of interest" description="Disordered" evidence="6">
    <location>
        <begin position="228"/>
        <end position="254"/>
    </location>
</feature>
<accession>A0A4Y3KLT3</accession>
<evidence type="ECO:0000256" key="3">
    <source>
        <dbReference type="ARBA" id="ARBA00022801"/>
    </source>
</evidence>
<sequence>MTPFADAPSAPEPAGSSAPGALPGSGSRVDVPGNPTEGARTGTTADGRADGRDAPRPPHVADPRRFVAVPARSWYARDVHAVAKDLLGAFVTTSTPDGTVTIRLTEVEAYAGALDPGSHAFRGRTARNAVMFAEPGRLYVYRHLGLHHCVNVVAEPTGQPAAVLLRAGEVVDGAELAWRRREAVGVVDSERQLARGPARLAVCLGIDRAWNGADLTEAGGRVVVHRREAPTHTTHASGPRVGVSGPGGDSTRHPWRYWITGERTVSAYRPAYRSATRAAASSDGYRTPASEDAP</sequence>
<dbReference type="EC" id="3.2.2.-" evidence="5"/>
<dbReference type="SUPFAM" id="SSF50486">
    <property type="entry name" value="FMT C-terminal domain-like"/>
    <property type="match status" value="1"/>
</dbReference>
<keyword evidence="3 5" id="KW-0378">Hydrolase</keyword>
<dbReference type="PANTHER" id="PTHR10429">
    <property type="entry name" value="DNA-3-METHYLADENINE GLYCOSYLASE"/>
    <property type="match status" value="1"/>
</dbReference>